<accession>A0A8E1UR37</accession>
<dbReference type="NCBIfam" id="TIGR04119">
    <property type="entry name" value="CXXX_matur"/>
    <property type="match status" value="1"/>
</dbReference>
<keyword evidence="2" id="KW-1185">Reference proteome</keyword>
<gene>
    <name evidence="1" type="ORF">ACU52_07105</name>
</gene>
<dbReference type="Proteomes" id="UP000036951">
    <property type="component" value="Unassembled WGS sequence"/>
</dbReference>
<name>A0A8E1UR37_9BACT</name>
<evidence type="ECO:0000313" key="1">
    <source>
        <dbReference type="EMBL" id="KOO68599.1"/>
    </source>
</evidence>
<sequence length="333" mass="37897">MIQYLVILLDDTSVSFCHYSNGHKERRLMPADTLKAGILYGMKENLNIQFVYPDYDLPEEYDKIIESVDHSKIKPASRQKGADMIVIDGMEEAGRTDVRNGAAYVLRTDKAGLFGGHDIIVKLLQNADRLNITLTDVETFTDDDFDKYKDMLKQLAAGVEKMYAEGHSPQLNILTDRMMLDKMNNCGAGDTTITLAPDGNFYVCPAFYQQPGGYAIGNLKDGLDIKNSQLYRLDHAPLCRICDAYQCRRCIWLNRKTTLEVNTPSHEQCVVAHLERNASRELLIAIRKHGTFLPDRKEIDKIDYLDPFDVKKNGKESNRTGNCRRKKRDSNFV</sequence>
<dbReference type="InterPro" id="IPR026401">
    <property type="entry name" value="CXXX_matur"/>
</dbReference>
<dbReference type="InterPro" id="IPR013785">
    <property type="entry name" value="Aldolase_TIM"/>
</dbReference>
<dbReference type="EMBL" id="LFQU01000011">
    <property type="protein sequence ID" value="KOO68599.1"/>
    <property type="molecule type" value="Genomic_DNA"/>
</dbReference>
<organism evidence="1 2">
    <name type="scientific">Xylanibacter rarus</name>
    <dbReference type="NCBI Taxonomy" id="1676614"/>
    <lineage>
        <taxon>Bacteria</taxon>
        <taxon>Pseudomonadati</taxon>
        <taxon>Bacteroidota</taxon>
        <taxon>Bacteroidia</taxon>
        <taxon>Bacteroidales</taxon>
        <taxon>Prevotellaceae</taxon>
        <taxon>Xylanibacter</taxon>
    </lineage>
</organism>
<dbReference type="RefSeq" id="WP_053398283.1">
    <property type="nucleotide sequence ID" value="NZ_LFQU01000011.1"/>
</dbReference>
<comment type="caution">
    <text evidence="1">The sequence shown here is derived from an EMBL/GenBank/DDBJ whole genome shotgun (WGS) entry which is preliminary data.</text>
</comment>
<evidence type="ECO:0000313" key="2">
    <source>
        <dbReference type="Proteomes" id="UP000036951"/>
    </source>
</evidence>
<dbReference type="Gene3D" id="3.20.20.70">
    <property type="entry name" value="Aldolase class I"/>
    <property type="match status" value="1"/>
</dbReference>
<dbReference type="OrthoDB" id="1025391at2"/>
<proteinExistence type="predicted"/>
<protein>
    <submittedName>
        <fullName evidence="1">Radical SAM protein</fullName>
    </submittedName>
</protein>
<reference evidence="1 2" key="1">
    <citation type="submission" date="2015-06" db="EMBL/GenBank/DDBJ databases">
        <title>Prevotella sp. 109, sp. nov., a novel member of the family Prevotellaceae isolated from human faeces.</title>
        <authorList>
            <person name="Shkoporov A.N."/>
            <person name="Chaplin A.V."/>
            <person name="Kafarskaia L.I."/>
            <person name="Efimov B.A."/>
        </authorList>
    </citation>
    <scope>NUCLEOTIDE SEQUENCE [LARGE SCALE GENOMIC DNA]</scope>
    <source>
        <strain evidence="1 2">109</strain>
    </source>
</reference>
<dbReference type="AlphaFoldDB" id="A0A8E1UR37"/>
<dbReference type="SUPFAM" id="SSF102114">
    <property type="entry name" value="Radical SAM enzymes"/>
    <property type="match status" value="1"/>
</dbReference>
<dbReference type="InterPro" id="IPR058240">
    <property type="entry name" value="rSAM_sf"/>
</dbReference>